<dbReference type="SUPFAM" id="SSF53850">
    <property type="entry name" value="Periplasmic binding protein-like II"/>
    <property type="match status" value="1"/>
</dbReference>
<dbReference type="Pfam" id="PF12698">
    <property type="entry name" value="ABC2_membrane_3"/>
    <property type="match status" value="1"/>
</dbReference>
<feature type="transmembrane region" description="Helical" evidence="6">
    <location>
        <begin position="298"/>
        <end position="318"/>
    </location>
</feature>
<dbReference type="PANTHER" id="PTHR30294:SF29">
    <property type="entry name" value="MULTIDRUG ABC TRANSPORTER PERMEASE YBHS-RELATED"/>
    <property type="match status" value="1"/>
</dbReference>
<evidence type="ECO:0000256" key="1">
    <source>
        <dbReference type="ARBA" id="ARBA00004651"/>
    </source>
</evidence>
<protein>
    <submittedName>
        <fullName evidence="8">ABC transporter permease</fullName>
    </submittedName>
</protein>
<keyword evidence="4 6" id="KW-1133">Transmembrane helix</keyword>
<keyword evidence="5 6" id="KW-0472">Membrane</keyword>
<comment type="caution">
    <text evidence="8">The sequence shown here is derived from an EMBL/GenBank/DDBJ whole genome shotgun (WGS) entry which is preliminary data.</text>
</comment>
<reference evidence="9" key="1">
    <citation type="journal article" date="2019" name="Int. J. Syst. Evol. Microbiol.">
        <title>The Global Catalogue of Microorganisms (GCM) 10K type strain sequencing project: providing services to taxonomists for standard genome sequencing and annotation.</title>
        <authorList>
            <consortium name="The Broad Institute Genomics Platform"/>
            <consortium name="The Broad Institute Genome Sequencing Center for Infectious Disease"/>
            <person name="Wu L."/>
            <person name="Ma J."/>
        </authorList>
    </citation>
    <scope>NUCLEOTIDE SEQUENCE [LARGE SCALE GENOMIC DNA]</scope>
    <source>
        <strain evidence="9">CECT 8289</strain>
    </source>
</reference>
<dbReference type="InterPro" id="IPR013525">
    <property type="entry name" value="ABC2_TM"/>
</dbReference>
<evidence type="ECO:0000313" key="9">
    <source>
        <dbReference type="Proteomes" id="UP001595907"/>
    </source>
</evidence>
<feature type="transmembrane region" description="Helical" evidence="6">
    <location>
        <begin position="21"/>
        <end position="43"/>
    </location>
</feature>
<keyword evidence="3 6" id="KW-0812">Transmembrane</keyword>
<keyword evidence="9" id="KW-1185">Reference proteome</keyword>
<sequence>MKNKIGLVISREYLSRVQKKSFLLTTILVPLVFIAFYIGIIAITMKGSTDKEKIAVIDEANILNKASLDSLGNYVLINNKTEKVFVNEYKDAGYKAFLYIPSINIDSPKNIVLHSKSTMNLSTSFKIEQLVNKAIEAKRLAASGIAAETYKKIKADVDIENTIDTETGSKKSVAGVAYGVSFICGMLIYIMMIIYGTQVMRGVSEEKTNRIAEVMVSSIKPFQLMMGKIIGIGAVGLTQFAIWIILMVTMQLFIPLIFPDLLSNATAANATAAANTGVTSTILTGLSSLPLLKIGLSFTFYFLAGYLTYAALFAAVGSMATDDQQESQQLMFPILMPIILGFVIMTKAVSDPQSGLAVFGSLFPLTSPIVMMGRITYDVPWWQMALSMALLIGCFIFLTWLTAKVYRMGILMYGKKPSWKEMFKLAFRKN</sequence>
<evidence type="ECO:0000256" key="5">
    <source>
        <dbReference type="ARBA" id="ARBA00023136"/>
    </source>
</evidence>
<dbReference type="Gene3D" id="3.40.190.10">
    <property type="entry name" value="Periplasmic binding protein-like II"/>
    <property type="match status" value="1"/>
</dbReference>
<evidence type="ECO:0000256" key="2">
    <source>
        <dbReference type="ARBA" id="ARBA00022475"/>
    </source>
</evidence>
<evidence type="ECO:0000256" key="6">
    <source>
        <dbReference type="SAM" id="Phobius"/>
    </source>
</evidence>
<feature type="domain" description="ABC-2 type transporter transmembrane" evidence="7">
    <location>
        <begin position="20"/>
        <end position="403"/>
    </location>
</feature>
<feature type="transmembrane region" description="Helical" evidence="6">
    <location>
        <begin position="356"/>
        <end position="375"/>
    </location>
</feature>
<feature type="transmembrane region" description="Helical" evidence="6">
    <location>
        <begin position="176"/>
        <end position="197"/>
    </location>
</feature>
<evidence type="ECO:0000256" key="3">
    <source>
        <dbReference type="ARBA" id="ARBA00022692"/>
    </source>
</evidence>
<gene>
    <name evidence="8" type="ORF">ACFOWM_11295</name>
</gene>
<dbReference type="RefSeq" id="WP_379710068.1">
    <property type="nucleotide sequence ID" value="NZ_JBHSCZ010000002.1"/>
</dbReference>
<feature type="transmembrane region" description="Helical" evidence="6">
    <location>
        <begin position="266"/>
        <end position="286"/>
    </location>
</feature>
<name>A0ABV8QTN8_9BACT</name>
<proteinExistence type="predicted"/>
<dbReference type="EMBL" id="JBHSCZ010000002">
    <property type="protein sequence ID" value="MFC4263469.1"/>
    <property type="molecule type" value="Genomic_DNA"/>
</dbReference>
<dbReference type="InterPro" id="IPR051449">
    <property type="entry name" value="ABC-2_transporter_component"/>
</dbReference>
<evidence type="ECO:0000313" key="8">
    <source>
        <dbReference type="EMBL" id="MFC4263469.1"/>
    </source>
</evidence>
<feature type="transmembrane region" description="Helical" evidence="6">
    <location>
        <begin position="330"/>
        <end position="349"/>
    </location>
</feature>
<organism evidence="8 9">
    <name type="scientific">Ferruginibacter yonginensis</name>
    <dbReference type="NCBI Taxonomy" id="1310416"/>
    <lineage>
        <taxon>Bacteria</taxon>
        <taxon>Pseudomonadati</taxon>
        <taxon>Bacteroidota</taxon>
        <taxon>Chitinophagia</taxon>
        <taxon>Chitinophagales</taxon>
        <taxon>Chitinophagaceae</taxon>
        <taxon>Ferruginibacter</taxon>
    </lineage>
</organism>
<evidence type="ECO:0000256" key="4">
    <source>
        <dbReference type="ARBA" id="ARBA00022989"/>
    </source>
</evidence>
<evidence type="ECO:0000259" key="7">
    <source>
        <dbReference type="Pfam" id="PF12698"/>
    </source>
</evidence>
<feature type="transmembrane region" description="Helical" evidence="6">
    <location>
        <begin position="229"/>
        <end position="254"/>
    </location>
</feature>
<comment type="subcellular location">
    <subcellularLocation>
        <location evidence="1">Cell membrane</location>
        <topology evidence="1">Multi-pass membrane protein</topology>
    </subcellularLocation>
</comment>
<accession>A0ABV8QTN8</accession>
<dbReference type="PANTHER" id="PTHR30294">
    <property type="entry name" value="MEMBRANE COMPONENT OF ABC TRANSPORTER YHHJ-RELATED"/>
    <property type="match status" value="1"/>
</dbReference>
<feature type="transmembrane region" description="Helical" evidence="6">
    <location>
        <begin position="381"/>
        <end position="403"/>
    </location>
</feature>
<dbReference type="Proteomes" id="UP001595907">
    <property type="component" value="Unassembled WGS sequence"/>
</dbReference>
<keyword evidence="2" id="KW-1003">Cell membrane</keyword>